<comment type="caution">
    <text evidence="1">The sequence shown here is derived from an EMBL/GenBank/DDBJ whole genome shotgun (WGS) entry which is preliminary data.</text>
</comment>
<proteinExistence type="predicted"/>
<evidence type="ECO:0000313" key="1">
    <source>
        <dbReference type="EMBL" id="CAG8695292.1"/>
    </source>
</evidence>
<accession>A0A9N9EXB6</accession>
<reference evidence="1" key="1">
    <citation type="submission" date="2021-06" db="EMBL/GenBank/DDBJ databases">
        <authorList>
            <person name="Kallberg Y."/>
            <person name="Tangrot J."/>
            <person name="Rosling A."/>
        </authorList>
    </citation>
    <scope>NUCLEOTIDE SEQUENCE</scope>
    <source>
        <strain evidence="1">FL966</strain>
    </source>
</reference>
<dbReference type="EMBL" id="CAJVQA010010289">
    <property type="protein sequence ID" value="CAG8695292.1"/>
    <property type="molecule type" value="Genomic_DNA"/>
</dbReference>
<dbReference type="AlphaFoldDB" id="A0A9N9EXB6"/>
<protein>
    <submittedName>
        <fullName evidence="1">17674_t:CDS:1</fullName>
    </submittedName>
</protein>
<dbReference type="Proteomes" id="UP000789759">
    <property type="component" value="Unassembled WGS sequence"/>
</dbReference>
<evidence type="ECO:0000313" key="2">
    <source>
        <dbReference type="Proteomes" id="UP000789759"/>
    </source>
</evidence>
<name>A0A9N9EXB6_9GLOM</name>
<keyword evidence="2" id="KW-1185">Reference proteome</keyword>
<organism evidence="1 2">
    <name type="scientific">Cetraspora pellucida</name>
    <dbReference type="NCBI Taxonomy" id="1433469"/>
    <lineage>
        <taxon>Eukaryota</taxon>
        <taxon>Fungi</taxon>
        <taxon>Fungi incertae sedis</taxon>
        <taxon>Mucoromycota</taxon>
        <taxon>Glomeromycotina</taxon>
        <taxon>Glomeromycetes</taxon>
        <taxon>Diversisporales</taxon>
        <taxon>Gigasporaceae</taxon>
        <taxon>Cetraspora</taxon>
    </lineage>
</organism>
<sequence length="75" mass="8358">MNNSTNNFINQTTGSQFQHTTTQINSSNNLIITHLIDGGNPFIETQSPANQNQTVSPQNTQFSDILFFGTPSWKK</sequence>
<gene>
    <name evidence="1" type="ORF">CPELLU_LOCUS11526</name>
</gene>